<gene>
    <name evidence="1" type="ORF">GCM10010170_048330</name>
</gene>
<dbReference type="Proteomes" id="UP001501444">
    <property type="component" value="Unassembled WGS sequence"/>
</dbReference>
<accession>A0ABN3GMK9</accession>
<protein>
    <submittedName>
        <fullName evidence="1">Uncharacterized protein</fullName>
    </submittedName>
</protein>
<dbReference type="EMBL" id="BAAARV010000034">
    <property type="protein sequence ID" value="GAA2355748.1"/>
    <property type="molecule type" value="Genomic_DNA"/>
</dbReference>
<sequence>MSGGRHGRFRARTAIRKRLPWFLINLGVADKGKTDCGEHEWYNAGDGVAHCYHCVVGQKPYDPADFIQGPHPAS</sequence>
<dbReference type="RefSeq" id="WP_344614750.1">
    <property type="nucleotide sequence ID" value="NZ_BAAARV010000034.1"/>
</dbReference>
<reference evidence="1 2" key="1">
    <citation type="journal article" date="2019" name="Int. J. Syst. Evol. Microbiol.">
        <title>The Global Catalogue of Microorganisms (GCM) 10K type strain sequencing project: providing services to taxonomists for standard genome sequencing and annotation.</title>
        <authorList>
            <consortium name="The Broad Institute Genomics Platform"/>
            <consortium name="The Broad Institute Genome Sequencing Center for Infectious Disease"/>
            <person name="Wu L."/>
            <person name="Ma J."/>
        </authorList>
    </citation>
    <scope>NUCLEOTIDE SEQUENCE [LARGE SCALE GENOMIC DNA]</scope>
    <source>
        <strain evidence="1 2">JCM 3272</strain>
    </source>
</reference>
<evidence type="ECO:0000313" key="1">
    <source>
        <dbReference type="EMBL" id="GAA2355748.1"/>
    </source>
</evidence>
<keyword evidence="2" id="KW-1185">Reference proteome</keyword>
<name>A0ABN3GMK9_9ACTN</name>
<proteinExistence type="predicted"/>
<evidence type="ECO:0000313" key="2">
    <source>
        <dbReference type="Proteomes" id="UP001501444"/>
    </source>
</evidence>
<comment type="caution">
    <text evidence="1">The sequence shown here is derived from an EMBL/GenBank/DDBJ whole genome shotgun (WGS) entry which is preliminary data.</text>
</comment>
<organism evidence="1 2">
    <name type="scientific">Dactylosporangium salmoneum</name>
    <dbReference type="NCBI Taxonomy" id="53361"/>
    <lineage>
        <taxon>Bacteria</taxon>
        <taxon>Bacillati</taxon>
        <taxon>Actinomycetota</taxon>
        <taxon>Actinomycetes</taxon>
        <taxon>Micromonosporales</taxon>
        <taxon>Micromonosporaceae</taxon>
        <taxon>Dactylosporangium</taxon>
    </lineage>
</organism>